<gene>
    <name evidence="10" type="ORF">P2L57_22850</name>
</gene>
<dbReference type="PANTHER" id="PTHR30509">
    <property type="entry name" value="P-HYDROXYBENZOIC ACID EFFLUX PUMP SUBUNIT-RELATED"/>
    <property type="match status" value="1"/>
</dbReference>
<organism evidence="10 11">
    <name type="scientific">Streptantibioticus ferralitis</name>
    <dbReference type="NCBI Taxonomy" id="236510"/>
    <lineage>
        <taxon>Bacteria</taxon>
        <taxon>Bacillati</taxon>
        <taxon>Actinomycetota</taxon>
        <taxon>Actinomycetes</taxon>
        <taxon>Kitasatosporales</taxon>
        <taxon>Streptomycetaceae</taxon>
        <taxon>Streptantibioticus</taxon>
    </lineage>
</organism>
<feature type="domain" description="Integral membrane bound transporter" evidence="9">
    <location>
        <begin position="426"/>
        <end position="551"/>
    </location>
</feature>
<keyword evidence="2" id="KW-1003">Cell membrane</keyword>
<feature type="region of interest" description="Disordered" evidence="7">
    <location>
        <begin position="685"/>
        <end position="718"/>
    </location>
</feature>
<feature type="transmembrane region" description="Helical" evidence="8">
    <location>
        <begin position="439"/>
        <end position="459"/>
    </location>
</feature>
<feature type="transmembrane region" description="Helical" evidence="8">
    <location>
        <begin position="64"/>
        <end position="83"/>
    </location>
</feature>
<accession>A0ABT5Z3Q1</accession>
<feature type="transmembrane region" description="Helical" evidence="8">
    <location>
        <begin position="415"/>
        <end position="433"/>
    </location>
</feature>
<evidence type="ECO:0000256" key="7">
    <source>
        <dbReference type="SAM" id="MobiDB-lite"/>
    </source>
</evidence>
<dbReference type="PANTHER" id="PTHR30509:SF9">
    <property type="entry name" value="MULTIDRUG RESISTANCE PROTEIN MDTO"/>
    <property type="match status" value="1"/>
</dbReference>
<evidence type="ECO:0000256" key="2">
    <source>
        <dbReference type="ARBA" id="ARBA00022475"/>
    </source>
</evidence>
<evidence type="ECO:0000256" key="5">
    <source>
        <dbReference type="ARBA" id="ARBA00023136"/>
    </source>
</evidence>
<name>A0ABT5Z3Q1_9ACTN</name>
<sequence length="763" mass="82217">MDRLVASDPGLIRLLKAVRIVVALLVCVAVLVGLGLPAPAVVAGGTAAEVFSFAVSDAHGREQALTLAVGLPVGLAAATIATLLPSNRALGDVTCVLVVFLAVYARRFGKRGSDLGVIAFQMFFISFFVHAGPKALPLVSAVVVVGWVVSALVRFVVVRTSPERTLLRLRESFRARLLQLIDSLIEVAGQPPGAAPRETVLRRLRRRTERLHQAALMVQDHLDEGTNDTAVAADVRRRIADAEVAAERLGVVLLGSLGLPGVNPVAHDLTDRLGQARPSERVPLEAAPPEVVRRLKAELRALRVIASRTACNDRGVGLKIVRDRLLGYQEPERLPEAPDAVREVFRTIGELSRALLGIRIALAGPDESPDDAVEAVRSREALQAEEAVLAAEDAAQQVRSRQTEPTSLRRGTRRVAVQAAVASALAILGGELLSPQRWIWAVLTCWVVFVNTSSSGEILVKGYRRVAGTLLGVLTGIGLADLVGHHPPTAFALLILCVFGTFYATATTYALVSFFVTTAVCMLYTLLHSLTPGLLELRLEESVIGAVCAMLAGTLVLPVPTHQRTEEQIREVLDRLREVTGKGVAELSGGRQVDLLERSRTLDAAVDGLRSITQPLRHPITPLRNRRRVTRYVLGLLETAAYHARSLAAMAQQASGRRTIRSDARLRKAADRVDHNLGTLIDRLETSGTKTSAPERRAVRAVEAPSAYPRQAEEPDGTAAEALRHIQRVDEEISGLARPLGVRLGADSEEPSNPRRESDVTAV</sequence>
<comment type="caution">
    <text evidence="10">The sequence shown here is derived from an EMBL/GenBank/DDBJ whole genome shotgun (WGS) entry which is preliminary data.</text>
</comment>
<feature type="transmembrane region" description="Helical" evidence="8">
    <location>
        <begin position="466"/>
        <end position="483"/>
    </location>
</feature>
<feature type="compositionally biased region" description="Basic and acidic residues" evidence="7">
    <location>
        <begin position="752"/>
        <end position="763"/>
    </location>
</feature>
<reference evidence="10 11" key="1">
    <citation type="submission" date="2023-03" db="EMBL/GenBank/DDBJ databases">
        <title>Draft genome sequence of type strain Streptomyces ferralitis JCM 14344.</title>
        <authorList>
            <person name="Klaysubun C."/>
            <person name="Duangmal K."/>
        </authorList>
    </citation>
    <scope>NUCLEOTIDE SEQUENCE [LARGE SCALE GENOMIC DNA]</scope>
    <source>
        <strain evidence="10 11">JCM 14344</strain>
    </source>
</reference>
<feature type="transmembrane region" description="Helical" evidence="8">
    <location>
        <begin position="489"/>
        <end position="506"/>
    </location>
</feature>
<evidence type="ECO:0000256" key="3">
    <source>
        <dbReference type="ARBA" id="ARBA00022692"/>
    </source>
</evidence>
<evidence type="ECO:0000256" key="6">
    <source>
        <dbReference type="ARBA" id="ARBA00043993"/>
    </source>
</evidence>
<comment type="subcellular location">
    <subcellularLocation>
        <location evidence="1">Cell membrane</location>
        <topology evidence="1">Multi-pass membrane protein</topology>
    </subcellularLocation>
</comment>
<evidence type="ECO:0000256" key="1">
    <source>
        <dbReference type="ARBA" id="ARBA00004651"/>
    </source>
</evidence>
<dbReference type="Proteomes" id="UP001220022">
    <property type="component" value="Unassembled WGS sequence"/>
</dbReference>
<evidence type="ECO:0000256" key="4">
    <source>
        <dbReference type="ARBA" id="ARBA00022989"/>
    </source>
</evidence>
<comment type="similarity">
    <text evidence="6">Belongs to the YccS/YhfK family.</text>
</comment>
<dbReference type="RefSeq" id="WP_275817488.1">
    <property type="nucleotide sequence ID" value="NZ_BAAANM010000037.1"/>
</dbReference>
<keyword evidence="3 8" id="KW-0812">Transmembrane</keyword>
<evidence type="ECO:0000313" key="11">
    <source>
        <dbReference type="Proteomes" id="UP001220022"/>
    </source>
</evidence>
<feature type="transmembrane region" description="Helical" evidence="8">
    <location>
        <begin position="112"/>
        <end position="129"/>
    </location>
</feature>
<feature type="transmembrane region" description="Helical" evidence="8">
    <location>
        <begin position="20"/>
        <end position="43"/>
    </location>
</feature>
<evidence type="ECO:0000313" key="10">
    <source>
        <dbReference type="EMBL" id="MDF2258456.1"/>
    </source>
</evidence>
<protein>
    <submittedName>
        <fullName evidence="10">FUSC family protein</fullName>
    </submittedName>
</protein>
<keyword evidence="4 8" id="KW-1133">Transmembrane helix</keyword>
<dbReference type="InterPro" id="IPR049453">
    <property type="entry name" value="Memb_transporter_dom"/>
</dbReference>
<proteinExistence type="inferred from homology"/>
<dbReference type="EMBL" id="JARHTQ010000015">
    <property type="protein sequence ID" value="MDF2258456.1"/>
    <property type="molecule type" value="Genomic_DNA"/>
</dbReference>
<feature type="transmembrane region" description="Helical" evidence="8">
    <location>
        <begin position="135"/>
        <end position="157"/>
    </location>
</feature>
<dbReference type="Pfam" id="PF13515">
    <property type="entry name" value="FUSC_2"/>
    <property type="match status" value="1"/>
</dbReference>
<keyword evidence="5 8" id="KW-0472">Membrane</keyword>
<evidence type="ECO:0000259" key="9">
    <source>
        <dbReference type="Pfam" id="PF13515"/>
    </source>
</evidence>
<feature type="region of interest" description="Disordered" evidence="7">
    <location>
        <begin position="740"/>
        <end position="763"/>
    </location>
</feature>
<keyword evidence="11" id="KW-1185">Reference proteome</keyword>
<evidence type="ECO:0000256" key="8">
    <source>
        <dbReference type="SAM" id="Phobius"/>
    </source>
</evidence>